<proteinExistence type="inferred from homology"/>
<accession>A0ABN2IJ11</accession>
<feature type="transmembrane region" description="Helical" evidence="7">
    <location>
        <begin position="74"/>
        <end position="98"/>
    </location>
</feature>
<dbReference type="RefSeq" id="WP_344073024.1">
    <property type="nucleotide sequence ID" value="NZ_BAAAPL010000002.1"/>
</dbReference>
<feature type="transmembrane region" description="Helical" evidence="7">
    <location>
        <begin position="134"/>
        <end position="155"/>
    </location>
</feature>
<evidence type="ECO:0000259" key="8">
    <source>
        <dbReference type="PROSITE" id="PS50928"/>
    </source>
</evidence>
<dbReference type="Pfam" id="PF00528">
    <property type="entry name" value="BPD_transp_1"/>
    <property type="match status" value="1"/>
</dbReference>
<evidence type="ECO:0000256" key="7">
    <source>
        <dbReference type="RuleBase" id="RU363032"/>
    </source>
</evidence>
<evidence type="ECO:0000256" key="3">
    <source>
        <dbReference type="ARBA" id="ARBA00022475"/>
    </source>
</evidence>
<keyword evidence="2 7" id="KW-0813">Transport</keyword>
<evidence type="ECO:0000256" key="6">
    <source>
        <dbReference type="ARBA" id="ARBA00023136"/>
    </source>
</evidence>
<gene>
    <name evidence="9" type="ORF">GCM10009808_24410</name>
</gene>
<name>A0ABN2IJ11_9MICO</name>
<evidence type="ECO:0000313" key="9">
    <source>
        <dbReference type="EMBL" id="GAA1705571.1"/>
    </source>
</evidence>
<feature type="domain" description="ABC transmembrane type-1" evidence="8">
    <location>
        <begin position="70"/>
        <end position="253"/>
    </location>
</feature>
<dbReference type="EMBL" id="BAAAPL010000002">
    <property type="protein sequence ID" value="GAA1705571.1"/>
    <property type="molecule type" value="Genomic_DNA"/>
</dbReference>
<feature type="transmembrane region" description="Helical" evidence="7">
    <location>
        <begin position="231"/>
        <end position="252"/>
    </location>
</feature>
<dbReference type="PANTHER" id="PTHR30151">
    <property type="entry name" value="ALKANE SULFONATE ABC TRANSPORTER-RELATED, MEMBRANE SUBUNIT"/>
    <property type="match status" value="1"/>
</dbReference>
<dbReference type="Gene3D" id="1.10.3720.10">
    <property type="entry name" value="MetI-like"/>
    <property type="match status" value="1"/>
</dbReference>
<dbReference type="SUPFAM" id="SSF161098">
    <property type="entry name" value="MetI-like"/>
    <property type="match status" value="1"/>
</dbReference>
<evidence type="ECO:0000256" key="5">
    <source>
        <dbReference type="ARBA" id="ARBA00022989"/>
    </source>
</evidence>
<dbReference type="CDD" id="cd06261">
    <property type="entry name" value="TM_PBP2"/>
    <property type="match status" value="1"/>
</dbReference>
<dbReference type="PROSITE" id="PS50928">
    <property type="entry name" value="ABC_TM1"/>
    <property type="match status" value="1"/>
</dbReference>
<feature type="transmembrane region" description="Helical" evidence="7">
    <location>
        <begin position="105"/>
        <end position="128"/>
    </location>
</feature>
<evidence type="ECO:0000313" key="10">
    <source>
        <dbReference type="Proteomes" id="UP001501690"/>
    </source>
</evidence>
<keyword evidence="6 7" id="KW-0472">Membrane</keyword>
<keyword evidence="5 7" id="KW-1133">Transmembrane helix</keyword>
<keyword evidence="4 7" id="KW-0812">Transmembrane</keyword>
<feature type="transmembrane region" description="Helical" evidence="7">
    <location>
        <begin position="186"/>
        <end position="211"/>
    </location>
</feature>
<keyword evidence="3" id="KW-1003">Cell membrane</keyword>
<comment type="subcellular location">
    <subcellularLocation>
        <location evidence="1 7">Cell membrane</location>
        <topology evidence="1 7">Multi-pass membrane protein</topology>
    </subcellularLocation>
</comment>
<sequence length="271" mass="28978">MATTPTIKDRLLSRRIIAPGILLVVALVLWQLASTFLVEPSKSFLLPSPVTVVQDGFMNSIILEEIAVGTWNTVVIAVVGFTVAAILAIAIAVLMNLADWLEATIFPYAILVQTIPILAIVPLVGFWVGFNFASRVLVCVIIAFFPIVTNTLFGLKSADPLLHNLLTIAGASRTTRLFKLEFPSALPAMFTGFRISAGAAVVGAIVADYFFRSGSPGLGRLLQTYLNNLQSAALFAAVGVSVLLGVLVFWIVGWAERAATGKWSTSVRAMA</sequence>
<comment type="caution">
    <text evidence="9">The sequence shown here is derived from an EMBL/GenBank/DDBJ whole genome shotgun (WGS) entry which is preliminary data.</text>
</comment>
<dbReference type="InterPro" id="IPR000515">
    <property type="entry name" value="MetI-like"/>
</dbReference>
<dbReference type="PANTHER" id="PTHR30151:SF41">
    <property type="entry name" value="ABC TRANSPORTER PERMEASE PROTEIN"/>
    <property type="match status" value="1"/>
</dbReference>
<keyword evidence="10" id="KW-1185">Reference proteome</keyword>
<protein>
    <submittedName>
        <fullName evidence="9">ABC transporter permease</fullName>
    </submittedName>
</protein>
<dbReference type="Proteomes" id="UP001501690">
    <property type="component" value="Unassembled WGS sequence"/>
</dbReference>
<organism evidence="9 10">
    <name type="scientific">Microbacterium sediminicola</name>
    <dbReference type="NCBI Taxonomy" id="415210"/>
    <lineage>
        <taxon>Bacteria</taxon>
        <taxon>Bacillati</taxon>
        <taxon>Actinomycetota</taxon>
        <taxon>Actinomycetes</taxon>
        <taxon>Micrococcales</taxon>
        <taxon>Microbacteriaceae</taxon>
        <taxon>Microbacterium</taxon>
    </lineage>
</organism>
<comment type="similarity">
    <text evidence="7">Belongs to the binding-protein-dependent transport system permease family.</text>
</comment>
<evidence type="ECO:0000256" key="2">
    <source>
        <dbReference type="ARBA" id="ARBA00022448"/>
    </source>
</evidence>
<feature type="transmembrane region" description="Helical" evidence="7">
    <location>
        <begin position="16"/>
        <end position="38"/>
    </location>
</feature>
<evidence type="ECO:0000256" key="4">
    <source>
        <dbReference type="ARBA" id="ARBA00022692"/>
    </source>
</evidence>
<dbReference type="InterPro" id="IPR035906">
    <property type="entry name" value="MetI-like_sf"/>
</dbReference>
<reference evidence="9 10" key="1">
    <citation type="journal article" date="2019" name="Int. J. Syst. Evol. Microbiol.">
        <title>The Global Catalogue of Microorganisms (GCM) 10K type strain sequencing project: providing services to taxonomists for standard genome sequencing and annotation.</title>
        <authorList>
            <consortium name="The Broad Institute Genomics Platform"/>
            <consortium name="The Broad Institute Genome Sequencing Center for Infectious Disease"/>
            <person name="Wu L."/>
            <person name="Ma J."/>
        </authorList>
    </citation>
    <scope>NUCLEOTIDE SEQUENCE [LARGE SCALE GENOMIC DNA]</scope>
    <source>
        <strain evidence="9 10">JCM 15577</strain>
    </source>
</reference>
<evidence type="ECO:0000256" key="1">
    <source>
        <dbReference type="ARBA" id="ARBA00004651"/>
    </source>
</evidence>